<dbReference type="Proteomes" id="UP000299290">
    <property type="component" value="Unassembled WGS sequence"/>
</dbReference>
<dbReference type="AlphaFoldDB" id="A0A4D4K9T3"/>
<reference evidence="1 2" key="1">
    <citation type="journal article" date="2020" name="Int. J. Syst. Evol. Microbiol.">
        <title>Reclassification of Streptomyces castelarensis and Streptomyces sporoclivatus as later heterotypic synonyms of Streptomyces antimycoticus.</title>
        <authorList>
            <person name="Komaki H."/>
            <person name="Tamura T."/>
        </authorList>
    </citation>
    <scope>NUCLEOTIDE SEQUENCE [LARGE SCALE GENOMIC DNA]</scope>
    <source>
        <strain evidence="1 2">NBRC 12839</strain>
    </source>
</reference>
<comment type="caution">
    <text evidence="1">The sequence shown here is derived from an EMBL/GenBank/DDBJ whole genome shotgun (WGS) entry which is preliminary data.</text>
</comment>
<protein>
    <submittedName>
        <fullName evidence="1">Uncharacterized protein</fullName>
    </submittedName>
</protein>
<name>A0A4D4K9T3_9ACTN</name>
<dbReference type="EMBL" id="BJHV01000001">
    <property type="protein sequence ID" value="GDY43378.1"/>
    <property type="molecule type" value="Genomic_DNA"/>
</dbReference>
<keyword evidence="2" id="KW-1185">Reference proteome</keyword>
<evidence type="ECO:0000313" key="2">
    <source>
        <dbReference type="Proteomes" id="UP000299290"/>
    </source>
</evidence>
<gene>
    <name evidence="1" type="ORF">SANT12839_042600</name>
</gene>
<evidence type="ECO:0000313" key="1">
    <source>
        <dbReference type="EMBL" id="GDY43378.1"/>
    </source>
</evidence>
<accession>A0A4D4K9T3</accession>
<proteinExistence type="predicted"/>
<organism evidence="1 2">
    <name type="scientific">Streptomyces antimycoticus</name>
    <dbReference type="NCBI Taxonomy" id="68175"/>
    <lineage>
        <taxon>Bacteria</taxon>
        <taxon>Bacillati</taxon>
        <taxon>Actinomycetota</taxon>
        <taxon>Actinomycetes</taxon>
        <taxon>Kitasatosporales</taxon>
        <taxon>Streptomycetaceae</taxon>
        <taxon>Streptomyces</taxon>
        <taxon>Streptomyces violaceusniger group</taxon>
    </lineage>
</organism>
<sequence length="270" mass="27246">MPGLAEAPGVHRVGGAGLQEVLGAVLAARAVGLVVVDAVAAVRRVSLAVFPSRQTKPWKGATVRAVSAPFSATAAATPSMSSRMMNGLVHCTRRTTFTVVSCDASYASMAWITAASLVAVSPARSVGRWMTTAPAPRAAAAIPASSVETTTSVTSRLARHSMTARTTSGTPPTAARFFAGTPFDPPRAGITASTHGLGAVMAAPSGVAEVIEAVPASSWFASLTADFLLASPSTRRRGAGIVVDCDPAAARTPPATAGRCPLLTAPPFAG</sequence>